<dbReference type="EMBL" id="CP134878">
    <property type="protein sequence ID" value="WNM17965.1"/>
    <property type="molecule type" value="Genomic_DNA"/>
</dbReference>
<proteinExistence type="predicted"/>
<evidence type="ECO:0000313" key="3">
    <source>
        <dbReference type="EMBL" id="WNM17965.1"/>
    </source>
</evidence>
<dbReference type="AlphaFoldDB" id="A0AA96EW97"/>
<feature type="coiled-coil region" evidence="1">
    <location>
        <begin position="664"/>
        <end position="711"/>
    </location>
</feature>
<organism evidence="3">
    <name type="scientific">Flavobacterium capsici</name>
    <dbReference type="NCBI Taxonomy" id="3075618"/>
    <lineage>
        <taxon>Bacteria</taxon>
        <taxon>Pseudomonadati</taxon>
        <taxon>Bacteroidota</taxon>
        <taxon>Flavobacteriia</taxon>
        <taxon>Flavobacteriales</taxon>
        <taxon>Flavobacteriaceae</taxon>
        <taxon>Flavobacterium</taxon>
    </lineage>
</organism>
<evidence type="ECO:0000256" key="1">
    <source>
        <dbReference type="SAM" id="Coils"/>
    </source>
</evidence>
<dbReference type="Pfam" id="PF03993">
    <property type="entry name" value="DUF349"/>
    <property type="match status" value="5"/>
</dbReference>
<dbReference type="RefSeq" id="WP_313321615.1">
    <property type="nucleotide sequence ID" value="NZ_CP134878.1"/>
</dbReference>
<dbReference type="EMBL" id="CP134890">
    <property type="protein sequence ID" value="WNM22017.1"/>
    <property type="molecule type" value="Genomic_DNA"/>
</dbReference>
<feature type="coiled-coil region" evidence="1">
    <location>
        <begin position="543"/>
        <end position="570"/>
    </location>
</feature>
<reference evidence="3 5" key="1">
    <citation type="submission" date="2023-09" db="EMBL/GenBank/DDBJ databases">
        <title>Flavobacterium sp. a novel bacteria isolate from Pepper rhizosphere.</title>
        <authorList>
            <person name="Peng Y."/>
            <person name="Lee J."/>
        </authorList>
    </citation>
    <scope>NUCLEOTIDE SEQUENCE</scope>
    <source>
        <strain evidence="3">PMR2A8</strain>
        <strain evidence="4 5">PMTSA4</strain>
    </source>
</reference>
<dbReference type="KEGG" id="fcj:RN605_01360"/>
<protein>
    <submittedName>
        <fullName evidence="3">DUF349 domain-containing protein</fullName>
    </submittedName>
</protein>
<sequence length="721" mass="85163">MLEEKNDNLQNADGNLVDESNEVIQSENIDLELSNQAEPIEAEEVTVETILEETVEDEVAVEENNAETVEEEVEFVPESEAEVEIEVQLEAQEAEAITEEENVIELTDEEVADDTFVVETKNKSAIETIEDSNAEESEDETLKERHHIPMLDYDTMSLQQLVEELEKLVAVEKVMSVKDHVEELKKAFLSEYHHFIEEKKEEFLAENPDTTEDFHYHLPLKVTFDQLYSQYRERKNNHFQSLQNSLKDNLKNRLALVEELKELINSTENISTTLKQFNDIRDRWKVAGPIPKDKYNHVWNNYHFHLENFYDILHLDREIRDLDFKHNLEQKQKIIARVEELLHEEDIHKAFRELQDLHRIWKEEIGPVSREQREEIWNQFSELTKQMHDKRENYYASFREVEEANLAAKKEIIAKLEVIANEKVDSHNAWQEQIHKVEELRNQFFAIGKVPSEVNEATWTEFKTTVRKFNKLKNSFYKDLKQEQNDNLSKKQALVDKANELKDSTDFEATTPLMKQIQEDWKAIGHVPRKLSDKLWKEFRSACNTYFENLKNQRKELNSEEIEAFEKKKEYLETLKDFDLSGDHKTDLDAIKTHIATWKSFGKVPFSRRYIEGKFNKILDTLFEKLSSSKKSNDLSNYSDKLDHLASLDSRKLDGEKIFIMRKIDEVQNDIFQLENNIQFFANADKNNPLVKEVTKNIEKRKEELVTWKDKLKQLNNFIAE</sequence>
<keyword evidence="1" id="KW-0175">Coiled coil</keyword>
<evidence type="ECO:0000313" key="5">
    <source>
        <dbReference type="Proteomes" id="UP001304515"/>
    </source>
</evidence>
<accession>A0AA96EW97</accession>
<feature type="region of interest" description="Disordered" evidence="2">
    <location>
        <begin position="1"/>
        <end position="23"/>
    </location>
</feature>
<name>A0AA96EW97_9FLAO</name>
<accession>A0AA96J4N4</accession>
<evidence type="ECO:0000313" key="4">
    <source>
        <dbReference type="EMBL" id="WNM22017.1"/>
    </source>
</evidence>
<gene>
    <name evidence="4" type="ORF">RN605_01360</name>
    <name evidence="3" type="ORF">RN608_08060</name>
</gene>
<feature type="coiled-coil region" evidence="1">
    <location>
        <begin position="52"/>
        <end position="109"/>
    </location>
</feature>
<dbReference type="InterPro" id="IPR007139">
    <property type="entry name" value="DUF349"/>
</dbReference>
<evidence type="ECO:0000256" key="2">
    <source>
        <dbReference type="SAM" id="MobiDB-lite"/>
    </source>
</evidence>
<keyword evidence="5" id="KW-1185">Reference proteome</keyword>
<dbReference type="Proteomes" id="UP001304515">
    <property type="component" value="Chromosome"/>
</dbReference>